<evidence type="ECO:0000313" key="1">
    <source>
        <dbReference type="EMBL" id="BAU86163.1"/>
    </source>
</evidence>
<name>A0A160P640_STRLU</name>
<dbReference type="InterPro" id="IPR037883">
    <property type="entry name" value="Knr4/Smi1-like_sf"/>
</dbReference>
<dbReference type="RefSeq" id="WP_359885712.1">
    <property type="nucleotide sequence ID" value="NZ_JBEYHT010000128.1"/>
</dbReference>
<dbReference type="EMBL" id="AP017424">
    <property type="protein sequence ID" value="BAU86163.1"/>
    <property type="molecule type" value="Genomic_DNA"/>
</dbReference>
<dbReference type="SUPFAM" id="SSF160631">
    <property type="entry name" value="SMI1/KNR4-like"/>
    <property type="match status" value="1"/>
</dbReference>
<sequence>MKEIDISALTGILGPTPWKKNLDLRPLELEWGLTLPSEVKAVSGTYGDTLIDDFLFIYGPSSMRDKGNWMSQYIQGGNSQEIVGPVLPIRGGMLYWGHTIDGDQLFLTPRDEGTRWTVSAFRRSWGDWHSTDLDLISWLESVFKGEIETDWLPEWPDRHTFERDC</sequence>
<evidence type="ECO:0008006" key="3">
    <source>
        <dbReference type="Google" id="ProtNLM"/>
    </source>
</evidence>
<dbReference type="Proteomes" id="UP000217676">
    <property type="component" value="Chromosome"/>
</dbReference>
<evidence type="ECO:0000313" key="2">
    <source>
        <dbReference type="Proteomes" id="UP000217676"/>
    </source>
</evidence>
<reference evidence="1 2" key="1">
    <citation type="journal article" date="2016" name="Genome Announc.">
        <title>Complete Genome Sequence of Thiostrepton-Producing Streptomyces laurentii ATCC 31255.</title>
        <authorList>
            <person name="Doi K."/>
            <person name="Fujino Y."/>
            <person name="Nagayoshi Y."/>
            <person name="Ohshima T."/>
            <person name="Ogata S."/>
        </authorList>
    </citation>
    <scope>NUCLEOTIDE SEQUENCE [LARGE SCALE GENOMIC DNA]</scope>
    <source>
        <strain evidence="1 2">ATCC 31255</strain>
    </source>
</reference>
<dbReference type="AlphaFoldDB" id="A0A160P640"/>
<keyword evidence="2" id="KW-1185">Reference proteome</keyword>
<organism evidence="1 2">
    <name type="scientific">Streptomyces laurentii</name>
    <dbReference type="NCBI Taxonomy" id="39478"/>
    <lineage>
        <taxon>Bacteria</taxon>
        <taxon>Bacillati</taxon>
        <taxon>Actinomycetota</taxon>
        <taxon>Actinomycetes</taxon>
        <taxon>Kitasatosporales</taxon>
        <taxon>Streptomycetaceae</taxon>
        <taxon>Streptomyces</taxon>
    </lineage>
</organism>
<dbReference type="KEGG" id="slau:SLA_5282"/>
<gene>
    <name evidence="1" type="ORF">SLA_5282</name>
</gene>
<protein>
    <recommendedName>
        <fullName evidence="3">Knr4/Smi1-like domain-containing protein</fullName>
    </recommendedName>
</protein>
<proteinExistence type="predicted"/>
<accession>A0A160P640</accession>